<feature type="binding site" evidence="3">
    <location>
        <position position="59"/>
    </location>
    <ligand>
        <name>substrate</name>
    </ligand>
</feature>
<dbReference type="GO" id="GO:0045820">
    <property type="term" value="P:negative regulation of glycolytic process"/>
    <property type="evidence" value="ECO:0007669"/>
    <property type="project" value="TreeGrafter"/>
</dbReference>
<dbReference type="Gene3D" id="3.40.50.1240">
    <property type="entry name" value="Phosphoglycerate mutase-like"/>
    <property type="match status" value="1"/>
</dbReference>
<dbReference type="SUPFAM" id="SSF53254">
    <property type="entry name" value="Phosphoglycerate mutase-like"/>
    <property type="match status" value="1"/>
</dbReference>
<dbReference type="SMART" id="SM00855">
    <property type="entry name" value="PGAM"/>
    <property type="match status" value="1"/>
</dbReference>
<dbReference type="GO" id="GO:0005829">
    <property type="term" value="C:cytosol"/>
    <property type="evidence" value="ECO:0007669"/>
    <property type="project" value="TreeGrafter"/>
</dbReference>
<dbReference type="GO" id="GO:0004619">
    <property type="term" value="F:phosphoglycerate mutase activity"/>
    <property type="evidence" value="ECO:0007669"/>
    <property type="project" value="UniProtKB-EC"/>
</dbReference>
<evidence type="ECO:0000313" key="5">
    <source>
        <dbReference type="Proteomes" id="UP000570361"/>
    </source>
</evidence>
<dbReference type="InterPro" id="IPR013078">
    <property type="entry name" value="His_Pase_superF_clade-1"/>
</dbReference>
<dbReference type="EMBL" id="JACHXK010000002">
    <property type="protein sequence ID" value="MBB3109300.1"/>
    <property type="molecule type" value="Genomic_DNA"/>
</dbReference>
<accession>A0A7W5FLJ5</accession>
<dbReference type="Proteomes" id="UP000570361">
    <property type="component" value="Unassembled WGS sequence"/>
</dbReference>
<feature type="active site" description="Tele-phosphohistidine intermediate" evidence="2">
    <location>
        <position position="8"/>
    </location>
</feature>
<organism evidence="4 5">
    <name type="scientific">Paenibacillus phyllosphaerae</name>
    <dbReference type="NCBI Taxonomy" id="274593"/>
    <lineage>
        <taxon>Bacteria</taxon>
        <taxon>Bacillati</taxon>
        <taxon>Bacillota</taxon>
        <taxon>Bacilli</taxon>
        <taxon>Bacillales</taxon>
        <taxon>Paenibacillaceae</taxon>
        <taxon>Paenibacillus</taxon>
    </lineage>
</organism>
<dbReference type="AlphaFoldDB" id="A0A7W5FLJ5"/>
<reference evidence="4 5" key="1">
    <citation type="submission" date="2020-08" db="EMBL/GenBank/DDBJ databases">
        <title>Genomic Encyclopedia of Type Strains, Phase III (KMG-III): the genomes of soil and plant-associated and newly described type strains.</title>
        <authorList>
            <person name="Whitman W."/>
        </authorList>
    </citation>
    <scope>NUCLEOTIDE SEQUENCE [LARGE SCALE GENOMIC DNA]</scope>
    <source>
        <strain evidence="4 5">CECT 5862</strain>
    </source>
</reference>
<dbReference type="GO" id="GO:0043456">
    <property type="term" value="P:regulation of pentose-phosphate shunt"/>
    <property type="evidence" value="ECO:0007669"/>
    <property type="project" value="TreeGrafter"/>
</dbReference>
<dbReference type="Pfam" id="PF00300">
    <property type="entry name" value="His_Phos_1"/>
    <property type="match status" value="1"/>
</dbReference>
<feature type="active site" description="Proton donor/acceptor" evidence="2">
    <location>
        <position position="84"/>
    </location>
</feature>
<keyword evidence="4" id="KW-0413">Isomerase</keyword>
<dbReference type="InterPro" id="IPR029033">
    <property type="entry name" value="His_PPase_superfam"/>
</dbReference>
<dbReference type="GO" id="GO:0004331">
    <property type="term" value="F:fructose-2,6-bisphosphate 2-phosphatase activity"/>
    <property type="evidence" value="ECO:0007669"/>
    <property type="project" value="TreeGrafter"/>
</dbReference>
<comment type="caution">
    <text evidence="4">The sequence shown here is derived from an EMBL/GenBank/DDBJ whole genome shotgun (WGS) entry which is preliminary data.</text>
</comment>
<gene>
    <name evidence="4" type="ORF">FHS18_001352</name>
</gene>
<evidence type="ECO:0000313" key="4">
    <source>
        <dbReference type="EMBL" id="MBB3109300.1"/>
    </source>
</evidence>
<proteinExistence type="predicted"/>
<dbReference type="PANTHER" id="PTHR46517:SF1">
    <property type="entry name" value="FRUCTOSE-2,6-BISPHOSPHATASE TIGAR"/>
    <property type="match status" value="1"/>
</dbReference>
<dbReference type="EC" id="5.4.2.12" evidence="4"/>
<feature type="binding site" evidence="3">
    <location>
        <begin position="7"/>
        <end position="14"/>
    </location>
    <ligand>
        <name>substrate</name>
    </ligand>
</feature>
<dbReference type="CDD" id="cd07067">
    <property type="entry name" value="HP_PGM_like"/>
    <property type="match status" value="1"/>
</dbReference>
<sequence length="200" mass="22432">MRIGLIRHGRTEWNALGKIQGQTDTPLNEEGVRQAHALANRLLAEGQQWDGVVSSDLMRASETARIIASTLGIPQLPSDARLRERYFGVIEGTTEAERLAKWGANWRSADCGQESDLELRTRALSFVEDAMERYPGQNLLAVTHGSLLAQLLKGLCEELEDKPIGNMAFSIFERDDNRWRPLLHNCTLHLDQIQAESSKL</sequence>
<dbReference type="RefSeq" id="WP_183598223.1">
    <property type="nucleotide sequence ID" value="NZ_JACHXK010000002.1"/>
</dbReference>
<evidence type="ECO:0000256" key="3">
    <source>
        <dbReference type="PIRSR" id="PIRSR613078-2"/>
    </source>
</evidence>
<protein>
    <submittedName>
        <fullName evidence="4">Putative phosphoglycerate mutase</fullName>
        <ecNumber evidence="4">5.4.2.12</ecNumber>
    </submittedName>
</protein>
<evidence type="ECO:0000256" key="2">
    <source>
        <dbReference type="PIRSR" id="PIRSR613078-1"/>
    </source>
</evidence>
<evidence type="ECO:0000256" key="1">
    <source>
        <dbReference type="ARBA" id="ARBA00022801"/>
    </source>
</evidence>
<name>A0A7W5FLJ5_9BACL</name>
<keyword evidence="5" id="KW-1185">Reference proteome</keyword>
<keyword evidence="1" id="KW-0378">Hydrolase</keyword>
<dbReference type="PANTHER" id="PTHR46517">
    <property type="entry name" value="FRUCTOSE-2,6-BISPHOSPHATASE TIGAR"/>
    <property type="match status" value="1"/>
</dbReference>
<dbReference type="InterPro" id="IPR051695">
    <property type="entry name" value="Phosphoglycerate_Mutase"/>
</dbReference>